<dbReference type="GeneID" id="7447701"/>
<dbReference type="InParanoid" id="B8LEB5"/>
<dbReference type="RefSeq" id="XP_002297363.1">
    <property type="nucleotide sequence ID" value="XM_002297327.1"/>
</dbReference>
<keyword evidence="2" id="KW-1185">Reference proteome</keyword>
<reference evidence="1 2" key="2">
    <citation type="journal article" date="2008" name="Nature">
        <title>The Phaeodactylum genome reveals the evolutionary history of diatom genomes.</title>
        <authorList>
            <person name="Bowler C."/>
            <person name="Allen A.E."/>
            <person name="Badger J.H."/>
            <person name="Grimwood J."/>
            <person name="Jabbari K."/>
            <person name="Kuo A."/>
            <person name="Maheswari U."/>
            <person name="Martens C."/>
            <person name="Maumus F."/>
            <person name="Otillar R.P."/>
            <person name="Rayko E."/>
            <person name="Salamov A."/>
            <person name="Vandepoele K."/>
            <person name="Beszteri B."/>
            <person name="Gruber A."/>
            <person name="Heijde M."/>
            <person name="Katinka M."/>
            <person name="Mock T."/>
            <person name="Valentin K."/>
            <person name="Verret F."/>
            <person name="Berges J.A."/>
            <person name="Brownlee C."/>
            <person name="Cadoret J.P."/>
            <person name="Chiovitti A."/>
            <person name="Choi C.J."/>
            <person name="Coesel S."/>
            <person name="De Martino A."/>
            <person name="Detter J.C."/>
            <person name="Durkin C."/>
            <person name="Falciatore A."/>
            <person name="Fournet J."/>
            <person name="Haruta M."/>
            <person name="Huysman M.J."/>
            <person name="Jenkins B.D."/>
            <person name="Jiroutova K."/>
            <person name="Jorgensen R.E."/>
            <person name="Joubert Y."/>
            <person name="Kaplan A."/>
            <person name="Kroger N."/>
            <person name="Kroth P.G."/>
            <person name="La Roche J."/>
            <person name="Lindquist E."/>
            <person name="Lommer M."/>
            <person name="Martin-Jezequel V."/>
            <person name="Lopez P.J."/>
            <person name="Lucas S."/>
            <person name="Mangogna M."/>
            <person name="McGinnis K."/>
            <person name="Medlin L.K."/>
            <person name="Montsant A."/>
            <person name="Oudot-Le Secq M.P."/>
            <person name="Napoli C."/>
            <person name="Obornik M."/>
            <person name="Parker M.S."/>
            <person name="Petit J.L."/>
            <person name="Porcel B.M."/>
            <person name="Poulsen N."/>
            <person name="Robison M."/>
            <person name="Rychlewski L."/>
            <person name="Rynearson T.A."/>
            <person name="Schmutz J."/>
            <person name="Shapiro H."/>
            <person name="Siaut M."/>
            <person name="Stanley M."/>
            <person name="Sussman M.R."/>
            <person name="Taylor A.R."/>
            <person name="Vardi A."/>
            <person name="von Dassow P."/>
            <person name="Vyverman W."/>
            <person name="Willis A."/>
            <person name="Wyrwicz L.S."/>
            <person name="Rokhsar D.S."/>
            <person name="Weissenbach J."/>
            <person name="Armbrust E.V."/>
            <person name="Green B.R."/>
            <person name="Van de Peer Y."/>
            <person name="Grigoriev I.V."/>
        </authorList>
    </citation>
    <scope>NUCLEOTIDE SEQUENCE [LARGE SCALE GENOMIC DNA]</scope>
    <source>
        <strain evidence="1 2">CCMP1335</strain>
    </source>
</reference>
<reference evidence="1 2" key="1">
    <citation type="journal article" date="2004" name="Science">
        <title>The genome of the diatom Thalassiosira pseudonana: ecology, evolution, and metabolism.</title>
        <authorList>
            <person name="Armbrust E.V."/>
            <person name="Berges J.A."/>
            <person name="Bowler C."/>
            <person name="Green B.R."/>
            <person name="Martinez D."/>
            <person name="Putnam N.H."/>
            <person name="Zhou S."/>
            <person name="Allen A.E."/>
            <person name="Apt K.E."/>
            <person name="Bechner M."/>
            <person name="Brzezinski M.A."/>
            <person name="Chaal B.K."/>
            <person name="Chiovitti A."/>
            <person name="Davis A.K."/>
            <person name="Demarest M.S."/>
            <person name="Detter J.C."/>
            <person name="Glavina T."/>
            <person name="Goodstein D."/>
            <person name="Hadi M.Z."/>
            <person name="Hellsten U."/>
            <person name="Hildebrand M."/>
            <person name="Jenkins B.D."/>
            <person name="Jurka J."/>
            <person name="Kapitonov V.V."/>
            <person name="Kroger N."/>
            <person name="Lau W.W."/>
            <person name="Lane T.W."/>
            <person name="Larimer F.W."/>
            <person name="Lippmeier J.C."/>
            <person name="Lucas S."/>
            <person name="Medina M."/>
            <person name="Montsant A."/>
            <person name="Obornik M."/>
            <person name="Parker M.S."/>
            <person name="Palenik B."/>
            <person name="Pazour G.J."/>
            <person name="Richardson P.M."/>
            <person name="Rynearson T.A."/>
            <person name="Saito M.A."/>
            <person name="Schwartz D.C."/>
            <person name="Thamatrakoln K."/>
            <person name="Valentin K."/>
            <person name="Vardi A."/>
            <person name="Wilkerson F.P."/>
            <person name="Rokhsar D.S."/>
        </authorList>
    </citation>
    <scope>NUCLEOTIDE SEQUENCE [LARGE SCALE GENOMIC DNA]</scope>
    <source>
        <strain evidence="1 2">CCMP1335</strain>
    </source>
</reference>
<dbReference type="EMBL" id="DS999434">
    <property type="protein sequence ID" value="EED86326.1"/>
    <property type="molecule type" value="Genomic_DNA"/>
</dbReference>
<dbReference type="Proteomes" id="UP000001449">
    <property type="component" value="Unassembled WGS sequence"/>
</dbReference>
<protein>
    <submittedName>
        <fullName evidence="1">Uncharacterized protein</fullName>
    </submittedName>
</protein>
<sequence>MAYKKTTVSAVIASTIWSNSVAFTPQSFLSSRSSPTTTSSTLAATVDPTTVTKKEYQDICGVDFDDANLADRLKKTAYLYPKHVEVIEDFAPVVDKMVDEI</sequence>
<evidence type="ECO:0000313" key="2">
    <source>
        <dbReference type="Proteomes" id="UP000001449"/>
    </source>
</evidence>
<evidence type="ECO:0000313" key="1">
    <source>
        <dbReference type="EMBL" id="EED86326.1"/>
    </source>
</evidence>
<name>B8LEB5_THAPS</name>
<dbReference type="AlphaFoldDB" id="B8LEB5"/>
<gene>
    <name evidence="1" type="ORF">THAPSDRAFT_bd794</name>
</gene>
<accession>B8LEB5</accession>
<dbReference type="PaxDb" id="35128-Thapsdraft794"/>
<dbReference type="HOGENOM" id="CLU_2299180_0_0_1"/>
<dbReference type="KEGG" id="tps:THAPSDRAFT_bd794"/>
<proteinExistence type="predicted"/>
<organism evidence="1 2">
    <name type="scientific">Thalassiosira pseudonana</name>
    <name type="common">Marine diatom</name>
    <name type="synonym">Cyclotella nana</name>
    <dbReference type="NCBI Taxonomy" id="35128"/>
    <lineage>
        <taxon>Eukaryota</taxon>
        <taxon>Sar</taxon>
        <taxon>Stramenopiles</taxon>
        <taxon>Ochrophyta</taxon>
        <taxon>Bacillariophyta</taxon>
        <taxon>Coscinodiscophyceae</taxon>
        <taxon>Thalassiosirophycidae</taxon>
        <taxon>Thalassiosirales</taxon>
        <taxon>Thalassiosiraceae</taxon>
        <taxon>Thalassiosira</taxon>
    </lineage>
</organism>
<dbReference type="eggNOG" id="ENOG502QZ0W">
    <property type="taxonomic scope" value="Eukaryota"/>
</dbReference>
<feature type="non-terminal residue" evidence="1">
    <location>
        <position position="101"/>
    </location>
</feature>